<dbReference type="AlphaFoldDB" id="T0RX18"/>
<evidence type="ECO:0000313" key="1">
    <source>
        <dbReference type="EMBL" id="EQC37108.1"/>
    </source>
</evidence>
<sequence length="461" mass="50714">MTGMKLCYCTDVEGNIDYFNRYVALSEGVYYDSNGRLELRPGYIFVFGGDAGDKGLGTLRLYRLLIDIKTKYPTRVVLIAGNRDVNKMRFTSELTPTELDLATMSRDLVDGPLWVPTKGRVSVKDFLCNEVLQQSPDTVSASMLASVNNKVNRVKWMLKHTMGSDGDFERRRAELQDSKADTVSDEDVVASYVSSVEAGGILREYLQLCVLSYVHGPNLFVHGGVMNKDGEGCVGYVPSSEKPQDDLSIASWVSALNGWYDSQLAGWIAQPTWLPDHSYRGGQSLQAYGLPVATHSVINGRHLYPSGMPRLLPEDVVARLWQDGVRRVIMGHTPHGISPTIVKQPSPDGGVFETVMCDTSYSDASRPDNRGNCVSELVVDGECAVLRGHIDTASMHEVFDFSTSDSSCVGYQLPNNGPWVKLRTTDGAYLVCTITNGFLYTYEEMEAAVVESLMTSSTEAA</sequence>
<keyword evidence="2" id="KW-1185">Reference proteome</keyword>
<dbReference type="OrthoDB" id="426586at2759"/>
<dbReference type="Proteomes" id="UP000030762">
    <property type="component" value="Unassembled WGS sequence"/>
</dbReference>
<gene>
    <name evidence="1" type="ORF">SDRG_05335</name>
</gene>
<organism evidence="1 2">
    <name type="scientific">Saprolegnia diclina (strain VS20)</name>
    <dbReference type="NCBI Taxonomy" id="1156394"/>
    <lineage>
        <taxon>Eukaryota</taxon>
        <taxon>Sar</taxon>
        <taxon>Stramenopiles</taxon>
        <taxon>Oomycota</taxon>
        <taxon>Saprolegniomycetes</taxon>
        <taxon>Saprolegniales</taxon>
        <taxon>Saprolegniaceae</taxon>
        <taxon>Saprolegnia</taxon>
    </lineage>
</organism>
<name>T0RX18_SAPDV</name>
<evidence type="ECO:0008006" key="3">
    <source>
        <dbReference type="Google" id="ProtNLM"/>
    </source>
</evidence>
<dbReference type="eggNOG" id="ENOG502RPJG">
    <property type="taxonomic scope" value="Eukaryota"/>
</dbReference>
<accession>T0RX18</accession>
<dbReference type="GeneID" id="19946062"/>
<dbReference type="PANTHER" id="PTHR42254">
    <property type="entry name" value="METALLOPHOS DOMAIN-CONTAINING PROTEIN"/>
    <property type="match status" value="1"/>
</dbReference>
<dbReference type="STRING" id="1156394.T0RX18"/>
<dbReference type="SUPFAM" id="SSF56300">
    <property type="entry name" value="Metallo-dependent phosphatases"/>
    <property type="match status" value="1"/>
</dbReference>
<protein>
    <recommendedName>
        <fullName evidence="3">Calcineurin-like phosphoesterase domain-containing protein</fullName>
    </recommendedName>
</protein>
<dbReference type="Gene3D" id="3.60.21.10">
    <property type="match status" value="1"/>
</dbReference>
<dbReference type="RefSeq" id="XP_008609270.1">
    <property type="nucleotide sequence ID" value="XM_008611048.1"/>
</dbReference>
<reference evidence="1 2" key="1">
    <citation type="submission" date="2012-04" db="EMBL/GenBank/DDBJ databases">
        <title>The Genome Sequence of Saprolegnia declina VS20.</title>
        <authorList>
            <consortium name="The Broad Institute Genome Sequencing Platform"/>
            <person name="Russ C."/>
            <person name="Nusbaum C."/>
            <person name="Tyler B."/>
            <person name="van West P."/>
            <person name="Dieguez-Uribeondo J."/>
            <person name="de Bruijn I."/>
            <person name="Tripathy S."/>
            <person name="Jiang R."/>
            <person name="Young S.K."/>
            <person name="Zeng Q."/>
            <person name="Gargeya S."/>
            <person name="Fitzgerald M."/>
            <person name="Haas B."/>
            <person name="Abouelleil A."/>
            <person name="Alvarado L."/>
            <person name="Arachchi H.M."/>
            <person name="Berlin A."/>
            <person name="Chapman S.B."/>
            <person name="Goldberg J."/>
            <person name="Griggs A."/>
            <person name="Gujja S."/>
            <person name="Hansen M."/>
            <person name="Howarth C."/>
            <person name="Imamovic A."/>
            <person name="Larimer J."/>
            <person name="McCowen C."/>
            <person name="Montmayeur A."/>
            <person name="Murphy C."/>
            <person name="Neiman D."/>
            <person name="Pearson M."/>
            <person name="Priest M."/>
            <person name="Roberts A."/>
            <person name="Saif S."/>
            <person name="Shea T."/>
            <person name="Sisk P."/>
            <person name="Sykes S."/>
            <person name="Wortman J."/>
            <person name="Nusbaum C."/>
            <person name="Birren B."/>
        </authorList>
    </citation>
    <scope>NUCLEOTIDE SEQUENCE [LARGE SCALE GENOMIC DNA]</scope>
    <source>
        <strain evidence="1 2">VS20</strain>
    </source>
</reference>
<proteinExistence type="predicted"/>
<dbReference type="InterPro" id="IPR029052">
    <property type="entry name" value="Metallo-depent_PP-like"/>
</dbReference>
<dbReference type="EMBL" id="JH767145">
    <property type="protein sequence ID" value="EQC37108.1"/>
    <property type="molecule type" value="Genomic_DNA"/>
</dbReference>
<evidence type="ECO:0000313" key="2">
    <source>
        <dbReference type="Proteomes" id="UP000030762"/>
    </source>
</evidence>
<dbReference type="InParanoid" id="T0RX18"/>
<dbReference type="PANTHER" id="PTHR42254:SF1">
    <property type="entry name" value="CALCINEURIN-LIKE PHOSPHOESTERASE DOMAIN-CONTAINING PROTEIN"/>
    <property type="match status" value="1"/>
</dbReference>
<dbReference type="VEuPathDB" id="FungiDB:SDRG_05335"/>
<dbReference type="OMA" id="DGWWVRL"/>